<evidence type="ECO:0000313" key="4">
    <source>
        <dbReference type="EMBL" id="CAL6092078.1"/>
    </source>
</evidence>
<feature type="compositionally biased region" description="Polar residues" evidence="2">
    <location>
        <begin position="652"/>
        <end position="686"/>
    </location>
</feature>
<protein>
    <submittedName>
        <fullName evidence="3">Histone-lysine N-methyltransferase 2A-like isoform X1</fullName>
    </submittedName>
    <submittedName>
        <fullName evidence="4">Histone-lysine_N-methyltransferase 2A-like isoform X1</fullName>
    </submittedName>
</protein>
<dbReference type="AlphaFoldDB" id="A0AA86NJ73"/>
<organism evidence="3">
    <name type="scientific">Hexamita inflata</name>
    <dbReference type="NCBI Taxonomy" id="28002"/>
    <lineage>
        <taxon>Eukaryota</taxon>
        <taxon>Metamonada</taxon>
        <taxon>Diplomonadida</taxon>
        <taxon>Hexamitidae</taxon>
        <taxon>Hexamitinae</taxon>
        <taxon>Hexamita</taxon>
    </lineage>
</organism>
<comment type="caution">
    <text evidence="3">The sequence shown here is derived from an EMBL/GenBank/DDBJ whole genome shotgun (WGS) entry which is preliminary data.</text>
</comment>
<feature type="coiled-coil region" evidence="1">
    <location>
        <begin position="300"/>
        <end position="331"/>
    </location>
</feature>
<reference evidence="3" key="1">
    <citation type="submission" date="2023-06" db="EMBL/GenBank/DDBJ databases">
        <authorList>
            <person name="Kurt Z."/>
        </authorList>
    </citation>
    <scope>NUCLEOTIDE SEQUENCE</scope>
</reference>
<evidence type="ECO:0000256" key="1">
    <source>
        <dbReference type="SAM" id="Coils"/>
    </source>
</evidence>
<evidence type="ECO:0000256" key="2">
    <source>
        <dbReference type="SAM" id="MobiDB-lite"/>
    </source>
</evidence>
<dbReference type="EMBL" id="CATOUU010000198">
    <property type="protein sequence ID" value="CAI9920282.1"/>
    <property type="molecule type" value="Genomic_DNA"/>
</dbReference>
<evidence type="ECO:0000313" key="3">
    <source>
        <dbReference type="EMBL" id="CAI9920282.1"/>
    </source>
</evidence>
<gene>
    <name evidence="4" type="ORF">HINF_LOCUS66093</name>
    <name evidence="3" type="ORF">HINF_LOCUS7927</name>
</gene>
<evidence type="ECO:0000313" key="5">
    <source>
        <dbReference type="Proteomes" id="UP001642409"/>
    </source>
</evidence>
<keyword evidence="5" id="KW-1185">Reference proteome</keyword>
<reference evidence="4 5" key="2">
    <citation type="submission" date="2024-07" db="EMBL/GenBank/DDBJ databases">
        <authorList>
            <person name="Akdeniz Z."/>
        </authorList>
    </citation>
    <scope>NUCLEOTIDE SEQUENCE [LARGE SCALE GENOMIC DNA]</scope>
</reference>
<feature type="compositionally biased region" description="Basic and acidic residues" evidence="2">
    <location>
        <begin position="505"/>
        <end position="518"/>
    </location>
</feature>
<feature type="region of interest" description="Disordered" evidence="2">
    <location>
        <begin position="625"/>
        <end position="686"/>
    </location>
</feature>
<feature type="region of interest" description="Disordered" evidence="2">
    <location>
        <begin position="499"/>
        <end position="518"/>
    </location>
</feature>
<feature type="region of interest" description="Disordered" evidence="2">
    <location>
        <begin position="346"/>
        <end position="371"/>
    </location>
</feature>
<name>A0AA86NJ73_9EUKA</name>
<accession>A0AA86NJ73</accession>
<keyword evidence="1" id="KW-0175">Coiled coil</keyword>
<dbReference type="EMBL" id="CAXDID020000441">
    <property type="protein sequence ID" value="CAL6092078.1"/>
    <property type="molecule type" value="Genomic_DNA"/>
</dbReference>
<feature type="region of interest" description="Disordered" evidence="2">
    <location>
        <begin position="546"/>
        <end position="577"/>
    </location>
</feature>
<sequence>MDFALNQLKAGTRQFNSTQRIQIYTRFLRLGSEKVNYKQIDEMSNKLMSDLDTDLLANKLQLQNLADIDYQDVVPEYDLIKLICTLLRDCKSLRQNIMNLRRFLINLLKHFKNLDFVYRVSKRIFQTFQLDSQIFKDSQFISSLQTISKFNFLTPVKFFMNFNAQKSIQDTFYSLFGQFVNNIKILDHIIVNKPIFTFILLTLVTSSEFELQQRSPEVNLNNVSELLDIAYQIQFKIRGIYEIDVFDNLDRIRNECCPEMRIIDGFIIKDEWSYVFAEPEKQLEKTVFKRQSLCDEYENLKQMQDLRKAAQNDLQEQIQNEEWKMEQIKQLQLESQNPLNYQKFKPSKQIIQSKPSIPRPQPKNGSDSQILNDSKLSVSTKQHQNNLSQSLAQKKLSNSKSQNIDSLQITPELQEKINFRNSLINNLKQQQQQEEQQLHSKLLSIENDFNERQIKKEPAKVIFTKTDVTPIYYETEEKEEPVKVEKVKTQQQKFFDRLSQGQKRPKTENMQEVENKSNHKQIFEEKEKIEKENKQNQIKMQIEQRAKEIKEKQQAERERIEEEERIEENKRQEEAVQAEIDRQIKEKRMKLMQLTKTMSEATIVHQSKSQSRTDSSQLTNQAFDTKQEKNVQTSEQQSIQSSISSHPTESSKQNVIDSNTTVSTSESLKNKQSTSDPKSKSGLTTSDLQTEIQLDIKKLAEHISSKIQNDPLNSTIIRNIENIQRKELVDVEIGVIESGVSSMGPADCGIID</sequence>
<dbReference type="Proteomes" id="UP001642409">
    <property type="component" value="Unassembled WGS sequence"/>
</dbReference>
<feature type="compositionally biased region" description="Low complexity" evidence="2">
    <location>
        <begin position="632"/>
        <end position="651"/>
    </location>
</feature>
<proteinExistence type="predicted"/>